<evidence type="ECO:0000313" key="2">
    <source>
        <dbReference type="EMBL" id="AKQ69397.1"/>
    </source>
</evidence>
<reference evidence="2 3" key="1">
    <citation type="journal article" date="2016" name="PLoS ONE">
        <title>Complete Genome Sequence and Comparative Genomics of a Novel Myxobacterium Myxococcus hansupus.</title>
        <authorList>
            <person name="Sharma G."/>
            <person name="Narwani T."/>
            <person name="Subramanian S."/>
        </authorList>
    </citation>
    <scope>NUCLEOTIDE SEQUENCE [LARGE SCALE GENOMIC DNA]</scope>
    <source>
        <strain evidence="3">mixupus</strain>
    </source>
</reference>
<protein>
    <submittedName>
        <fullName evidence="2">Uncharacterized protein</fullName>
    </submittedName>
</protein>
<dbReference type="Proteomes" id="UP000009026">
    <property type="component" value="Chromosome"/>
</dbReference>
<sequence>MEHQQLRSLTQYLGDALEKVLLVASARPFRTADDAPTPPTRRPSTSATSPSSNC</sequence>
<dbReference type="KEGG" id="mym:A176_006309"/>
<name>A0A0H4XM77_9BACT</name>
<dbReference type="EMBL" id="CP012109">
    <property type="protein sequence ID" value="AKQ69397.1"/>
    <property type="molecule type" value="Genomic_DNA"/>
</dbReference>
<keyword evidence="3" id="KW-1185">Reference proteome</keyword>
<organism evidence="2 3">
    <name type="scientific">Pseudomyxococcus hansupus</name>
    <dbReference type="NCBI Taxonomy" id="1297742"/>
    <lineage>
        <taxon>Bacteria</taxon>
        <taxon>Pseudomonadati</taxon>
        <taxon>Myxococcota</taxon>
        <taxon>Myxococcia</taxon>
        <taxon>Myxococcales</taxon>
        <taxon>Cystobacterineae</taxon>
        <taxon>Myxococcaceae</taxon>
        <taxon>Pseudomyxococcus</taxon>
    </lineage>
</organism>
<feature type="region of interest" description="Disordered" evidence="1">
    <location>
        <begin position="28"/>
        <end position="54"/>
    </location>
</feature>
<dbReference type="PATRIC" id="fig|1297742.4.peg.6398"/>
<accession>A0A0H4XM77</accession>
<proteinExistence type="predicted"/>
<evidence type="ECO:0000313" key="3">
    <source>
        <dbReference type="Proteomes" id="UP000009026"/>
    </source>
</evidence>
<dbReference type="AlphaFoldDB" id="A0A0H4XM77"/>
<evidence type="ECO:0000256" key="1">
    <source>
        <dbReference type="SAM" id="MobiDB-lite"/>
    </source>
</evidence>
<feature type="compositionally biased region" description="Low complexity" evidence="1">
    <location>
        <begin position="42"/>
        <end position="54"/>
    </location>
</feature>
<gene>
    <name evidence="2" type="ORF">A176_006309</name>
</gene>